<dbReference type="EMBL" id="CP000390">
    <property type="protein sequence ID" value="ABG65132.1"/>
    <property type="molecule type" value="Genomic_DNA"/>
</dbReference>
<dbReference type="AlphaFoldDB" id="Q11BU3"/>
<proteinExistence type="predicted"/>
<dbReference type="HOGENOM" id="CLU_170432_0_0_5"/>
<gene>
    <name evidence="1" type="ordered locus">Meso_3764</name>
</gene>
<reference evidence="1" key="1">
    <citation type="submission" date="2006-06" db="EMBL/GenBank/DDBJ databases">
        <title>Complete sequence of chromosome of Chelativorans sp. BNC1.</title>
        <authorList>
            <consortium name="US DOE Joint Genome Institute"/>
            <person name="Copeland A."/>
            <person name="Lucas S."/>
            <person name="Lapidus A."/>
            <person name="Barry K."/>
            <person name="Detter J.C."/>
            <person name="Glavina del Rio T."/>
            <person name="Hammon N."/>
            <person name="Israni S."/>
            <person name="Dalin E."/>
            <person name="Tice H."/>
            <person name="Pitluck S."/>
            <person name="Chertkov O."/>
            <person name="Brettin T."/>
            <person name="Bruce D."/>
            <person name="Han C."/>
            <person name="Tapia R."/>
            <person name="Gilna P."/>
            <person name="Schmutz J."/>
            <person name="Larimer F."/>
            <person name="Land M."/>
            <person name="Hauser L."/>
            <person name="Kyrpides N."/>
            <person name="Mikhailova N."/>
            <person name="Richardson P."/>
        </authorList>
    </citation>
    <scope>NUCLEOTIDE SEQUENCE</scope>
    <source>
        <strain evidence="1">BNC1</strain>
    </source>
</reference>
<dbReference type="OrthoDB" id="8448203at2"/>
<dbReference type="KEGG" id="mes:Meso_3764"/>
<protein>
    <submittedName>
        <fullName evidence="1">Uncharacterized protein</fullName>
    </submittedName>
</protein>
<evidence type="ECO:0000313" key="1">
    <source>
        <dbReference type="EMBL" id="ABG65132.1"/>
    </source>
</evidence>
<dbReference type="STRING" id="266779.Meso_3764"/>
<accession>Q11BU3</accession>
<dbReference type="eggNOG" id="ENOG5033P91">
    <property type="taxonomic scope" value="Bacteria"/>
</dbReference>
<organism evidence="1">
    <name type="scientific">Chelativorans sp. (strain BNC1)</name>
    <dbReference type="NCBI Taxonomy" id="266779"/>
    <lineage>
        <taxon>Bacteria</taxon>
        <taxon>Pseudomonadati</taxon>
        <taxon>Pseudomonadota</taxon>
        <taxon>Alphaproteobacteria</taxon>
        <taxon>Hyphomicrobiales</taxon>
        <taxon>Phyllobacteriaceae</taxon>
        <taxon>Chelativorans</taxon>
    </lineage>
</organism>
<sequence>MIVQVSAGKVALFEPDDFRKFKVTLDSSSEDAAANVLKGPLLRLEGTDTAWVDIESLVALSGKASEDIWVASLQRMIEGARAHGWISADGKEIRAHIERV</sequence>
<name>Q11BU3_CHESB</name>